<evidence type="ECO:0000259" key="3">
    <source>
        <dbReference type="PROSITE" id="PS50930"/>
    </source>
</evidence>
<feature type="domain" description="HTH LytTR-type" evidence="3">
    <location>
        <begin position="136"/>
        <end position="240"/>
    </location>
</feature>
<evidence type="ECO:0000313" key="5">
    <source>
        <dbReference type="Proteomes" id="UP000198379"/>
    </source>
</evidence>
<name>A0A239DCM0_9FLAO</name>
<dbReference type="OrthoDB" id="2168082at2"/>
<dbReference type="Gene3D" id="2.40.50.1020">
    <property type="entry name" value="LytTr DNA-binding domain"/>
    <property type="match status" value="1"/>
</dbReference>
<dbReference type="InterPro" id="IPR007492">
    <property type="entry name" value="LytTR_DNA-bd_dom"/>
</dbReference>
<feature type="domain" description="Response regulatory" evidence="2">
    <location>
        <begin position="3"/>
        <end position="114"/>
    </location>
</feature>
<dbReference type="GO" id="GO:0000156">
    <property type="term" value="F:phosphorelay response regulator activity"/>
    <property type="evidence" value="ECO:0007669"/>
    <property type="project" value="InterPro"/>
</dbReference>
<dbReference type="SMART" id="SM00850">
    <property type="entry name" value="LytTR"/>
    <property type="match status" value="1"/>
</dbReference>
<dbReference type="PANTHER" id="PTHR37299:SF1">
    <property type="entry name" value="STAGE 0 SPORULATION PROTEIN A HOMOLOG"/>
    <property type="match status" value="1"/>
</dbReference>
<dbReference type="Pfam" id="PF00072">
    <property type="entry name" value="Response_reg"/>
    <property type="match status" value="1"/>
</dbReference>
<dbReference type="Gene3D" id="3.40.50.2300">
    <property type="match status" value="1"/>
</dbReference>
<dbReference type="PROSITE" id="PS50110">
    <property type="entry name" value="RESPONSE_REGULATORY"/>
    <property type="match status" value="1"/>
</dbReference>
<dbReference type="AlphaFoldDB" id="A0A239DCM0"/>
<dbReference type="PANTHER" id="PTHR37299">
    <property type="entry name" value="TRANSCRIPTIONAL REGULATOR-RELATED"/>
    <property type="match status" value="1"/>
</dbReference>
<dbReference type="RefSeq" id="WP_089373707.1">
    <property type="nucleotide sequence ID" value="NZ_BMEP01000010.1"/>
</dbReference>
<proteinExistence type="predicted"/>
<dbReference type="InterPro" id="IPR011006">
    <property type="entry name" value="CheY-like_superfamily"/>
</dbReference>
<dbReference type="EMBL" id="FZNY01000010">
    <property type="protein sequence ID" value="SNS29614.1"/>
    <property type="molecule type" value="Genomic_DNA"/>
</dbReference>
<dbReference type="SUPFAM" id="SSF52172">
    <property type="entry name" value="CheY-like"/>
    <property type="match status" value="1"/>
</dbReference>
<sequence length="242" mass="28065">MIKCIVIDDEPLARECITNYIQEIDFLSCMGSFSTVLEMNSSLNIEDIDVLFLDIQMPVINGLDFLKMTKNPPITILTTAFPNYAIEGFELNVLDYLLKPISFNRFFAAVSKAKTQYVLKQSIEDTETLQEEQDCFFIKCDGKYEKIHVNAILFVQAMQNYVIIQTTERRYITLLFLKNVIEKLDKNAFIRVHKSYVVAISKIDTIESHEIHVKDFKIPLSRNYKKEVMPIIIGNKLWNDAK</sequence>
<evidence type="ECO:0000313" key="4">
    <source>
        <dbReference type="EMBL" id="SNS29614.1"/>
    </source>
</evidence>
<evidence type="ECO:0000256" key="1">
    <source>
        <dbReference type="PROSITE-ProRule" id="PRU00169"/>
    </source>
</evidence>
<evidence type="ECO:0000259" key="2">
    <source>
        <dbReference type="PROSITE" id="PS50110"/>
    </source>
</evidence>
<gene>
    <name evidence="4" type="ORF">SAMN06265376_11083</name>
</gene>
<reference evidence="4 5" key="1">
    <citation type="submission" date="2017-06" db="EMBL/GenBank/DDBJ databases">
        <authorList>
            <person name="Kim H.J."/>
            <person name="Triplett B.A."/>
        </authorList>
    </citation>
    <scope>NUCLEOTIDE SEQUENCE [LARGE SCALE GENOMIC DNA]</scope>
    <source>
        <strain evidence="4 5">DSM 25597</strain>
    </source>
</reference>
<organism evidence="4 5">
    <name type="scientific">Dokdonia pacifica</name>
    <dbReference type="NCBI Taxonomy" id="1627892"/>
    <lineage>
        <taxon>Bacteria</taxon>
        <taxon>Pseudomonadati</taxon>
        <taxon>Bacteroidota</taxon>
        <taxon>Flavobacteriia</taxon>
        <taxon>Flavobacteriales</taxon>
        <taxon>Flavobacteriaceae</taxon>
        <taxon>Dokdonia</taxon>
    </lineage>
</organism>
<protein>
    <submittedName>
        <fullName evidence="4">Two component transcriptional regulator, LytTR family</fullName>
    </submittedName>
</protein>
<dbReference type="SMART" id="SM00448">
    <property type="entry name" value="REC"/>
    <property type="match status" value="1"/>
</dbReference>
<keyword evidence="1" id="KW-0597">Phosphoprotein</keyword>
<dbReference type="Pfam" id="PF04397">
    <property type="entry name" value="LytTR"/>
    <property type="match status" value="1"/>
</dbReference>
<accession>A0A239DCM0</accession>
<dbReference type="PROSITE" id="PS50930">
    <property type="entry name" value="HTH_LYTTR"/>
    <property type="match status" value="1"/>
</dbReference>
<dbReference type="GO" id="GO:0003677">
    <property type="term" value="F:DNA binding"/>
    <property type="evidence" value="ECO:0007669"/>
    <property type="project" value="InterPro"/>
</dbReference>
<feature type="modified residue" description="4-aspartylphosphate" evidence="1">
    <location>
        <position position="54"/>
    </location>
</feature>
<keyword evidence="5" id="KW-1185">Reference proteome</keyword>
<dbReference type="InterPro" id="IPR046947">
    <property type="entry name" value="LytR-like"/>
</dbReference>
<dbReference type="InterPro" id="IPR001789">
    <property type="entry name" value="Sig_transdc_resp-reg_receiver"/>
</dbReference>
<dbReference type="Proteomes" id="UP000198379">
    <property type="component" value="Unassembled WGS sequence"/>
</dbReference>